<reference evidence="4" key="1">
    <citation type="submission" date="2021-01" db="EMBL/GenBank/DDBJ databases">
        <title>Whole genome shotgun sequence of Actinoplanes ferrugineus NBRC 15555.</title>
        <authorList>
            <person name="Komaki H."/>
            <person name="Tamura T."/>
        </authorList>
    </citation>
    <scope>NUCLEOTIDE SEQUENCE</scope>
    <source>
        <strain evidence="4">NBRC 15555</strain>
    </source>
</reference>
<dbReference type="RefSeq" id="WP_203821807.1">
    <property type="nucleotide sequence ID" value="NZ_BAAABP010000019.1"/>
</dbReference>
<proteinExistence type="predicted"/>
<evidence type="ECO:0000259" key="3">
    <source>
        <dbReference type="PROSITE" id="PS50112"/>
    </source>
</evidence>
<dbReference type="InterPro" id="IPR035965">
    <property type="entry name" value="PAS-like_dom_sf"/>
</dbReference>
<keyword evidence="1" id="KW-0378">Hydrolase</keyword>
<dbReference type="Pfam" id="PF07228">
    <property type="entry name" value="SpoIIE"/>
    <property type="match status" value="1"/>
</dbReference>
<dbReference type="GO" id="GO:0016791">
    <property type="term" value="F:phosphatase activity"/>
    <property type="evidence" value="ECO:0007669"/>
    <property type="project" value="TreeGrafter"/>
</dbReference>
<keyword evidence="5" id="KW-1185">Reference proteome</keyword>
<evidence type="ECO:0000313" key="5">
    <source>
        <dbReference type="Proteomes" id="UP000598174"/>
    </source>
</evidence>
<feature type="region of interest" description="Disordered" evidence="2">
    <location>
        <begin position="1"/>
        <end position="34"/>
    </location>
</feature>
<dbReference type="PROSITE" id="PS50112">
    <property type="entry name" value="PAS"/>
    <property type="match status" value="1"/>
</dbReference>
<feature type="domain" description="PAS" evidence="3">
    <location>
        <begin position="44"/>
        <end position="96"/>
    </location>
</feature>
<accession>A0A919MPL7</accession>
<dbReference type="InterPro" id="IPR001932">
    <property type="entry name" value="PPM-type_phosphatase-like_dom"/>
</dbReference>
<gene>
    <name evidence="4" type="ORF">Afe05nite_72770</name>
</gene>
<name>A0A919MPL7_9ACTN</name>
<dbReference type="InterPro" id="IPR052016">
    <property type="entry name" value="Bact_Sigma-Reg"/>
</dbReference>
<evidence type="ECO:0000256" key="2">
    <source>
        <dbReference type="SAM" id="MobiDB-lite"/>
    </source>
</evidence>
<dbReference type="InterPro" id="IPR000014">
    <property type="entry name" value="PAS"/>
</dbReference>
<dbReference type="Gene3D" id="3.60.40.10">
    <property type="entry name" value="PPM-type phosphatase domain"/>
    <property type="match status" value="1"/>
</dbReference>
<dbReference type="Pfam" id="PF13426">
    <property type="entry name" value="PAS_9"/>
    <property type="match status" value="1"/>
</dbReference>
<dbReference type="GO" id="GO:0016301">
    <property type="term" value="F:kinase activity"/>
    <property type="evidence" value="ECO:0007669"/>
    <property type="project" value="UniProtKB-KW"/>
</dbReference>
<evidence type="ECO:0000313" key="4">
    <source>
        <dbReference type="EMBL" id="GIE15437.1"/>
    </source>
</evidence>
<evidence type="ECO:0000256" key="1">
    <source>
        <dbReference type="ARBA" id="ARBA00022801"/>
    </source>
</evidence>
<keyword evidence="4" id="KW-0418">Kinase</keyword>
<dbReference type="SMART" id="SM00331">
    <property type="entry name" value="PP2C_SIG"/>
    <property type="match status" value="1"/>
</dbReference>
<dbReference type="NCBIfam" id="TIGR00229">
    <property type="entry name" value="sensory_box"/>
    <property type="match status" value="1"/>
</dbReference>
<dbReference type="SUPFAM" id="SSF55785">
    <property type="entry name" value="PYP-like sensor domain (PAS domain)"/>
    <property type="match status" value="1"/>
</dbReference>
<organism evidence="4 5">
    <name type="scientific">Paractinoplanes ferrugineus</name>
    <dbReference type="NCBI Taxonomy" id="113564"/>
    <lineage>
        <taxon>Bacteria</taxon>
        <taxon>Bacillati</taxon>
        <taxon>Actinomycetota</taxon>
        <taxon>Actinomycetes</taxon>
        <taxon>Micromonosporales</taxon>
        <taxon>Micromonosporaceae</taxon>
        <taxon>Paractinoplanes</taxon>
    </lineage>
</organism>
<dbReference type="AlphaFoldDB" id="A0A919MPL7"/>
<feature type="compositionally biased region" description="Basic and acidic residues" evidence="2">
    <location>
        <begin position="14"/>
        <end position="34"/>
    </location>
</feature>
<sequence length="430" mass="46033">MNEPLPRLDAPGGTERRVPESRVPESRVPESRVPEHVTAFPAMLEDNIDDLYDSAPCGNVSTLLDGTIAKINATLLVWLGYTRDEVVGRKRFSDLLTVGGRLYHETHFAPLLQMHGEVNGVALELKRADGGRLPVLVTSVVKTGSDGQPMLIRSTIFDARERRAYEQELLHARRAADAERERLRGLIGGLQRSLLPDVVPTPPGMQSSAYYHMASADRIGGDFYDLFPLPSGRWGFFLGDVCGKGLAAAATTAAARHTLRTALAFNPDPAAALTYLNNVLYQDHDSPSHRHCTVILGTLTPAPGGCSITIAGGGHPAPMLLRTGGTLEPQPTTGGTIIGILPAPRIATRTFDMTPGDTLILYSDGLLEAHAGDRDERYGEEALQDFLVRLAPTSAAAAVTALTELLATLGRLDDDVALLALSLDDTAPTG</sequence>
<protein>
    <submittedName>
        <fullName evidence="4">Histidine kinase</fullName>
    </submittedName>
</protein>
<dbReference type="Proteomes" id="UP000598174">
    <property type="component" value="Unassembled WGS sequence"/>
</dbReference>
<dbReference type="Gene3D" id="3.30.450.20">
    <property type="entry name" value="PAS domain"/>
    <property type="match status" value="1"/>
</dbReference>
<dbReference type="EMBL" id="BOMM01000067">
    <property type="protein sequence ID" value="GIE15437.1"/>
    <property type="molecule type" value="Genomic_DNA"/>
</dbReference>
<dbReference type="PANTHER" id="PTHR43156:SF2">
    <property type="entry name" value="STAGE II SPORULATION PROTEIN E"/>
    <property type="match status" value="1"/>
</dbReference>
<comment type="caution">
    <text evidence="4">The sequence shown here is derived from an EMBL/GenBank/DDBJ whole genome shotgun (WGS) entry which is preliminary data.</text>
</comment>
<dbReference type="SUPFAM" id="SSF81606">
    <property type="entry name" value="PP2C-like"/>
    <property type="match status" value="1"/>
</dbReference>
<dbReference type="CDD" id="cd00130">
    <property type="entry name" value="PAS"/>
    <property type="match status" value="1"/>
</dbReference>
<keyword evidence="4" id="KW-0808">Transferase</keyword>
<dbReference type="SMART" id="SM00091">
    <property type="entry name" value="PAS"/>
    <property type="match status" value="1"/>
</dbReference>
<dbReference type="PANTHER" id="PTHR43156">
    <property type="entry name" value="STAGE II SPORULATION PROTEIN E-RELATED"/>
    <property type="match status" value="1"/>
</dbReference>
<dbReference type="InterPro" id="IPR036457">
    <property type="entry name" value="PPM-type-like_dom_sf"/>
</dbReference>